<dbReference type="Proteomes" id="UP001054897">
    <property type="component" value="Chromosome"/>
</dbReference>
<accession>A0ABY5A480</accession>
<gene>
    <name evidence="1" type="ORF">L1F06_015430</name>
</gene>
<evidence type="ECO:0000313" key="2">
    <source>
        <dbReference type="Proteomes" id="UP001054897"/>
    </source>
</evidence>
<name>A0ABY5A480_9GAMM</name>
<sequence>MQLTHTSPAEITKIDTLGRYGEFLFFSAGEYVMTAGSHIAYTIELDDAAVIRAGALFYHEGAEKLAGLVAEVAARFDIDEDTAEALIEESKSIYDINSNVDVEDMAEASWDIQHYTARAAKLLGFRGVAVRDEQGTAYLVDMLGREADLVKA</sequence>
<reference evidence="1" key="1">
    <citation type="submission" date="2022-06" db="EMBL/GenBank/DDBJ databases">
        <title>Complete genome of Pseudomonas hydrolytica DSWY01T.</title>
        <authorList>
            <person name="Jung J."/>
            <person name="Jeon C.O."/>
        </authorList>
    </citation>
    <scope>NUCLEOTIDE SEQUENCE</scope>
    <source>
        <strain evidence="1">DSWY01</strain>
    </source>
</reference>
<keyword evidence="2" id="KW-1185">Reference proteome</keyword>
<evidence type="ECO:0000313" key="1">
    <source>
        <dbReference type="EMBL" id="USR38061.1"/>
    </source>
</evidence>
<protein>
    <submittedName>
        <fullName evidence="1">Uncharacterized protein</fullName>
    </submittedName>
</protein>
<dbReference type="EMBL" id="CP099397">
    <property type="protein sequence ID" value="USR38061.1"/>
    <property type="molecule type" value="Genomic_DNA"/>
</dbReference>
<dbReference type="Pfam" id="PF26151">
    <property type="entry name" value="AcrIF11_ADP_ribosyl"/>
    <property type="match status" value="1"/>
</dbReference>
<dbReference type="CDD" id="cd22580">
    <property type="entry name" value="AcrIF11"/>
    <property type="match status" value="1"/>
</dbReference>
<organism evidence="1 2">
    <name type="scientific">Ectopseudomonas hydrolytica</name>
    <dbReference type="NCBI Taxonomy" id="2493633"/>
    <lineage>
        <taxon>Bacteria</taxon>
        <taxon>Pseudomonadati</taxon>
        <taxon>Pseudomonadota</taxon>
        <taxon>Gammaproteobacteria</taxon>
        <taxon>Pseudomonadales</taxon>
        <taxon>Pseudomonadaceae</taxon>
        <taxon>Ectopseudomonas</taxon>
    </lineage>
</organism>
<dbReference type="GeneID" id="300082388"/>
<dbReference type="RefSeq" id="WP_129482142.1">
    <property type="nucleotide sequence ID" value="NZ_CP099397.1"/>
</dbReference>
<proteinExistence type="predicted"/>
<dbReference type="InterPro" id="IPR058829">
    <property type="entry name" value="AcrIF11-like"/>
</dbReference>